<protein>
    <submittedName>
        <fullName evidence="1">Uncharacterized protein</fullName>
    </submittedName>
</protein>
<reference evidence="1" key="1">
    <citation type="submission" date="2014-09" db="EMBL/GenBank/DDBJ databases">
        <authorList>
            <person name="Magalhaes I.L.F."/>
            <person name="Oliveira U."/>
            <person name="Santos F.R."/>
            <person name="Vidigal T.H.D.A."/>
            <person name="Brescovit A.D."/>
            <person name="Santos A.J."/>
        </authorList>
    </citation>
    <scope>NUCLEOTIDE SEQUENCE</scope>
    <source>
        <tissue evidence="1">Shoot tissue taken approximately 20 cm above the soil surface</tissue>
    </source>
</reference>
<name>A0A0A8Y9W5_ARUDO</name>
<reference evidence="1" key="2">
    <citation type="journal article" date="2015" name="Data Brief">
        <title>Shoot transcriptome of the giant reed, Arundo donax.</title>
        <authorList>
            <person name="Barrero R.A."/>
            <person name="Guerrero F.D."/>
            <person name="Moolhuijzen P."/>
            <person name="Goolsby J.A."/>
            <person name="Tidwell J."/>
            <person name="Bellgard S.E."/>
            <person name="Bellgard M.I."/>
        </authorList>
    </citation>
    <scope>NUCLEOTIDE SEQUENCE</scope>
    <source>
        <tissue evidence="1">Shoot tissue taken approximately 20 cm above the soil surface</tissue>
    </source>
</reference>
<dbReference type="EMBL" id="GBRH01275735">
    <property type="protein sequence ID" value="JAD22160.1"/>
    <property type="molecule type" value="Transcribed_RNA"/>
</dbReference>
<accession>A0A0A8Y9W5</accession>
<proteinExistence type="predicted"/>
<organism evidence="1">
    <name type="scientific">Arundo donax</name>
    <name type="common">Giant reed</name>
    <name type="synonym">Donax arundinaceus</name>
    <dbReference type="NCBI Taxonomy" id="35708"/>
    <lineage>
        <taxon>Eukaryota</taxon>
        <taxon>Viridiplantae</taxon>
        <taxon>Streptophyta</taxon>
        <taxon>Embryophyta</taxon>
        <taxon>Tracheophyta</taxon>
        <taxon>Spermatophyta</taxon>
        <taxon>Magnoliopsida</taxon>
        <taxon>Liliopsida</taxon>
        <taxon>Poales</taxon>
        <taxon>Poaceae</taxon>
        <taxon>PACMAD clade</taxon>
        <taxon>Arundinoideae</taxon>
        <taxon>Arundineae</taxon>
        <taxon>Arundo</taxon>
    </lineage>
</organism>
<dbReference type="AlphaFoldDB" id="A0A0A8Y9W5"/>
<evidence type="ECO:0000313" key="1">
    <source>
        <dbReference type="EMBL" id="JAD22160.1"/>
    </source>
</evidence>
<sequence>MLIDPLSSKVFFLCMNQHQLIRRSLLLP</sequence>